<dbReference type="InterPro" id="IPR024072">
    <property type="entry name" value="DHFR-like_dom_sf"/>
</dbReference>
<comment type="function">
    <text evidence="1">Catalyzes an early step in riboflavin biosynthesis, the NADPH-dependent reduction of the ribose side chain of 2,5-diamino-6-ribosylamino-4(3H)-pyrimidinone 5'-phosphate, yielding 2,5-diamino-6-ribitylamino-4(3H)-pyrimidinone 5'-phosphate.</text>
</comment>
<dbReference type="EMBL" id="CAJVRL010000070">
    <property type="protein sequence ID" value="CAG8956483.1"/>
    <property type="molecule type" value="Genomic_DNA"/>
</dbReference>
<feature type="chain" id="PRO_5040405210" description="2,5-diamino-6-ribosylamino-4(3H)-pyrimidinone 5'-phosphate reductase" evidence="14">
    <location>
        <begin position="17"/>
        <end position="685"/>
    </location>
</feature>
<dbReference type="InterPro" id="IPR034164">
    <property type="entry name" value="Pepsin-like_dom"/>
</dbReference>
<dbReference type="SUPFAM" id="SSF53597">
    <property type="entry name" value="Dihydrofolate reductase-like"/>
    <property type="match status" value="1"/>
</dbReference>
<name>A0A9N9PVA4_9HELO</name>
<keyword evidence="9" id="KW-0560">Oxidoreductase</keyword>
<evidence type="ECO:0000256" key="14">
    <source>
        <dbReference type="SAM" id="SignalP"/>
    </source>
</evidence>
<evidence type="ECO:0000313" key="17">
    <source>
        <dbReference type="Proteomes" id="UP000696280"/>
    </source>
</evidence>
<dbReference type="Gene3D" id="2.40.70.10">
    <property type="entry name" value="Acid Proteases"/>
    <property type="match status" value="2"/>
</dbReference>
<keyword evidence="7" id="KW-0686">Riboflavin biosynthesis</keyword>
<dbReference type="InterPro" id="IPR001461">
    <property type="entry name" value="Aspartic_peptidase_A1"/>
</dbReference>
<dbReference type="AlphaFoldDB" id="A0A9N9PVA4"/>
<dbReference type="PANTHER" id="PTHR38011:SF7">
    <property type="entry name" value="2,5-DIAMINO-6-RIBOSYLAMINO-4(3H)-PYRIMIDINONE 5'-PHOSPHATE REDUCTASE"/>
    <property type="match status" value="1"/>
</dbReference>
<evidence type="ECO:0000256" key="12">
    <source>
        <dbReference type="ARBA" id="ARBA00047550"/>
    </source>
</evidence>
<dbReference type="InterPro" id="IPR021109">
    <property type="entry name" value="Peptidase_aspartic_dom_sf"/>
</dbReference>
<dbReference type="CDD" id="cd05471">
    <property type="entry name" value="pepsin_like"/>
    <property type="match status" value="1"/>
</dbReference>
<comment type="similarity">
    <text evidence="4">Belongs to the HTP reductase family.</text>
</comment>
<dbReference type="PRINTS" id="PR00792">
    <property type="entry name" value="PEPSIN"/>
</dbReference>
<dbReference type="OrthoDB" id="771136at2759"/>
<evidence type="ECO:0000256" key="6">
    <source>
        <dbReference type="ARBA" id="ARBA00015035"/>
    </source>
</evidence>
<organism evidence="16 17">
    <name type="scientific">Hymenoscyphus fraxineus</name>
    <dbReference type="NCBI Taxonomy" id="746836"/>
    <lineage>
        <taxon>Eukaryota</taxon>
        <taxon>Fungi</taxon>
        <taxon>Dikarya</taxon>
        <taxon>Ascomycota</taxon>
        <taxon>Pezizomycotina</taxon>
        <taxon>Leotiomycetes</taxon>
        <taxon>Helotiales</taxon>
        <taxon>Helotiaceae</taxon>
        <taxon>Hymenoscyphus</taxon>
    </lineage>
</organism>
<dbReference type="Pfam" id="PF01872">
    <property type="entry name" value="RibD_C"/>
    <property type="match status" value="1"/>
</dbReference>
<evidence type="ECO:0000259" key="15">
    <source>
        <dbReference type="PROSITE" id="PS51767"/>
    </source>
</evidence>
<comment type="caution">
    <text evidence="16">The sequence shown here is derived from an EMBL/GenBank/DDBJ whole genome shotgun (WGS) entry which is preliminary data.</text>
</comment>
<evidence type="ECO:0000256" key="8">
    <source>
        <dbReference type="ARBA" id="ARBA00022857"/>
    </source>
</evidence>
<feature type="domain" description="Peptidase A1" evidence="15">
    <location>
        <begin position="41"/>
        <end position="386"/>
    </location>
</feature>
<dbReference type="Gene3D" id="3.40.430.10">
    <property type="entry name" value="Dihydrofolate Reductase, subunit A"/>
    <property type="match status" value="1"/>
</dbReference>
<dbReference type="SUPFAM" id="SSF50630">
    <property type="entry name" value="Acid proteases"/>
    <property type="match status" value="1"/>
</dbReference>
<comment type="similarity">
    <text evidence="3">Belongs to the peptidase A1 family.</text>
</comment>
<protein>
    <recommendedName>
        <fullName evidence="6">2,5-diamino-6-ribosylamino-4(3H)-pyrimidinone 5'-phosphate reductase</fullName>
        <ecNumber evidence="5">1.1.1.302</ecNumber>
    </recommendedName>
    <alternativeName>
        <fullName evidence="11">2,5-diamino-6-(5-phospho-D-ribosylamino)pyrimidin-4(3H)-one reductase</fullName>
    </alternativeName>
    <alternativeName>
        <fullName evidence="10">2,5-diamino-6-ribitylamino-4(3H)-pyrimidinone 5'-phosphate synthase</fullName>
    </alternativeName>
</protein>
<evidence type="ECO:0000256" key="1">
    <source>
        <dbReference type="ARBA" id="ARBA00003555"/>
    </source>
</evidence>
<sequence length="685" mass="73070">MFFILSVATLFSLASCNVVPRQTATYHYMPVDFDYGRDSRVTTNISFGTSGDAEPFKVVMDTGSADFWIWEPGAIVHWGSPYLGVIGPCNETVITRYDPKKSTTAVIIDKASTYAYAGNAKIVSGSRYANDTITVPGGNGPIPNVQFALENTCLLRQRDDGSCSTISYDLGILGLSPNTTTTSGPSFRQNLFDTGAIASKTMVMWFNKHIGSLGKLTGGVLFGAIDRSKYVGPLVRVPNAITSWQVGYYVPKPLISFNGQSFNGTADTNCLVDSGAHADYLPLGYGEQEKEFADKTGLVNYNGVVAYNGTCDSIPQDVAISYTFPGVDAKENVTIDVPLRNYARGASGPEGLCLLSLEIGGCMFGAPFSSGAFIAVDDGDNSIAFAQGGVSEEGSGVDGEKLVDSQNRPISSSLNLLQKHPHYTSFAMARDMLHFPSEHRAFLEPHLPPEDLPPISNSLPFTTVTFATSLDSQLALSPGAPTQLSGPQSKAMTHYLRSRYDAILIGVGTAAADNPSLNCRIEGVGGYGGEGLDGQPRPIVIDPSARWDFTANHKIFQLVRDGRGRAPYIITGVASPPVEKKSILEEAGGEYITVDMPNTGASGHKLDWRDILNALSSKGLRSVMIEGGGAVINSLLQAEYFPIIDSVIVTIAPTWLGTGGVVVSPPRRFNGEGNPMAAVRLGHVQ</sequence>
<dbReference type="InterPro" id="IPR033121">
    <property type="entry name" value="PEPTIDASE_A1"/>
</dbReference>
<dbReference type="GO" id="GO:0004190">
    <property type="term" value="F:aspartic-type endopeptidase activity"/>
    <property type="evidence" value="ECO:0007669"/>
    <property type="project" value="InterPro"/>
</dbReference>
<dbReference type="Proteomes" id="UP000696280">
    <property type="component" value="Unassembled WGS sequence"/>
</dbReference>
<comment type="pathway">
    <text evidence="2">Cofactor biosynthesis; riboflavin biosynthesis.</text>
</comment>
<evidence type="ECO:0000256" key="2">
    <source>
        <dbReference type="ARBA" id="ARBA00005104"/>
    </source>
</evidence>
<evidence type="ECO:0000256" key="7">
    <source>
        <dbReference type="ARBA" id="ARBA00022619"/>
    </source>
</evidence>
<dbReference type="InterPro" id="IPR002734">
    <property type="entry name" value="RibDG_C"/>
</dbReference>
<evidence type="ECO:0000256" key="11">
    <source>
        <dbReference type="ARBA" id="ARBA00031630"/>
    </source>
</evidence>
<dbReference type="PROSITE" id="PS51767">
    <property type="entry name" value="PEPTIDASE_A1"/>
    <property type="match status" value="1"/>
</dbReference>
<dbReference type="GO" id="GO:0006508">
    <property type="term" value="P:proteolysis"/>
    <property type="evidence" value="ECO:0007669"/>
    <property type="project" value="InterPro"/>
</dbReference>
<dbReference type="EC" id="1.1.1.302" evidence="5"/>
<dbReference type="GO" id="GO:0009231">
    <property type="term" value="P:riboflavin biosynthetic process"/>
    <property type="evidence" value="ECO:0007669"/>
    <property type="project" value="UniProtKB-KW"/>
</dbReference>
<comment type="catalytic activity">
    <reaction evidence="13">
        <text>2,5-diamino-6-(1-D-ribitylamino)pyrimidin-4(3H)-one 5'-phosphate + NADP(+) = 2,5-diamino-6-(1-D-ribosylamino)pyrimidin-4(3H)-one 5'-phosphate + NADPH + H(+)</text>
        <dbReference type="Rhea" id="RHEA:27278"/>
        <dbReference type="ChEBI" id="CHEBI:15378"/>
        <dbReference type="ChEBI" id="CHEBI:57783"/>
        <dbReference type="ChEBI" id="CHEBI:58349"/>
        <dbReference type="ChEBI" id="CHEBI:58890"/>
        <dbReference type="ChEBI" id="CHEBI:59545"/>
        <dbReference type="EC" id="1.1.1.302"/>
    </reaction>
</comment>
<dbReference type="GO" id="GO:0008703">
    <property type="term" value="F:5-amino-6-(5-phosphoribosylamino)uracil reductase activity"/>
    <property type="evidence" value="ECO:0007669"/>
    <property type="project" value="InterPro"/>
</dbReference>
<evidence type="ECO:0000256" key="13">
    <source>
        <dbReference type="ARBA" id="ARBA00049020"/>
    </source>
</evidence>
<evidence type="ECO:0000256" key="9">
    <source>
        <dbReference type="ARBA" id="ARBA00023002"/>
    </source>
</evidence>
<keyword evidence="14" id="KW-0732">Signal</keyword>
<reference evidence="16" key="1">
    <citation type="submission" date="2021-07" db="EMBL/GenBank/DDBJ databases">
        <authorList>
            <person name="Durling M."/>
        </authorList>
    </citation>
    <scope>NUCLEOTIDE SEQUENCE</scope>
</reference>
<evidence type="ECO:0000256" key="10">
    <source>
        <dbReference type="ARBA" id="ARBA00030073"/>
    </source>
</evidence>
<evidence type="ECO:0000313" key="16">
    <source>
        <dbReference type="EMBL" id="CAG8956483.1"/>
    </source>
</evidence>
<dbReference type="InterPro" id="IPR050765">
    <property type="entry name" value="Riboflavin_Biosynth_HTPR"/>
</dbReference>
<evidence type="ECO:0000256" key="5">
    <source>
        <dbReference type="ARBA" id="ARBA00012851"/>
    </source>
</evidence>
<keyword evidence="8" id="KW-0521">NADP</keyword>
<feature type="signal peptide" evidence="14">
    <location>
        <begin position="1"/>
        <end position="16"/>
    </location>
</feature>
<accession>A0A9N9PVA4</accession>
<keyword evidence="17" id="KW-1185">Reference proteome</keyword>
<comment type="catalytic activity">
    <reaction evidence="12">
        <text>2,5-diamino-6-(1-D-ribitylamino)pyrimidin-4(3H)-one 5'-phosphate + NAD(+) = 2,5-diamino-6-(1-D-ribosylamino)pyrimidin-4(3H)-one 5'-phosphate + NADH + H(+)</text>
        <dbReference type="Rhea" id="RHEA:27274"/>
        <dbReference type="ChEBI" id="CHEBI:15378"/>
        <dbReference type="ChEBI" id="CHEBI:57540"/>
        <dbReference type="ChEBI" id="CHEBI:57945"/>
        <dbReference type="ChEBI" id="CHEBI:58890"/>
        <dbReference type="ChEBI" id="CHEBI:59545"/>
        <dbReference type="EC" id="1.1.1.302"/>
    </reaction>
</comment>
<gene>
    <name evidence="16" type="ORF">HYFRA_00003869</name>
</gene>
<proteinExistence type="inferred from homology"/>
<dbReference type="PANTHER" id="PTHR38011">
    <property type="entry name" value="DIHYDROFOLATE REDUCTASE FAMILY PROTEIN (AFU_ORTHOLOGUE AFUA_8G06820)"/>
    <property type="match status" value="1"/>
</dbReference>
<evidence type="ECO:0000256" key="4">
    <source>
        <dbReference type="ARBA" id="ARBA00009723"/>
    </source>
</evidence>
<evidence type="ECO:0000256" key="3">
    <source>
        <dbReference type="ARBA" id="ARBA00007447"/>
    </source>
</evidence>
<dbReference type="Pfam" id="PF00026">
    <property type="entry name" value="Asp"/>
    <property type="match status" value="1"/>
</dbReference>